<dbReference type="Proteomes" id="UP000324800">
    <property type="component" value="Unassembled WGS sequence"/>
</dbReference>
<evidence type="ECO:0000313" key="3">
    <source>
        <dbReference type="Proteomes" id="UP000324800"/>
    </source>
</evidence>
<dbReference type="EMBL" id="SNRW01000878">
    <property type="protein sequence ID" value="KAA6398805.1"/>
    <property type="molecule type" value="Genomic_DNA"/>
</dbReference>
<reference evidence="2 3" key="1">
    <citation type="submission" date="2019-03" db="EMBL/GenBank/DDBJ databases">
        <title>Single cell metagenomics reveals metabolic interactions within the superorganism composed of flagellate Streblomastix strix and complex community of Bacteroidetes bacteria on its surface.</title>
        <authorList>
            <person name="Treitli S.C."/>
            <person name="Kolisko M."/>
            <person name="Husnik F."/>
            <person name="Keeling P."/>
            <person name="Hampl V."/>
        </authorList>
    </citation>
    <scope>NUCLEOTIDE SEQUENCE [LARGE SCALE GENOMIC DNA]</scope>
    <source>
        <strain evidence="2">ST1C</strain>
    </source>
</reference>
<evidence type="ECO:0000313" key="2">
    <source>
        <dbReference type="EMBL" id="KAA6398805.1"/>
    </source>
</evidence>
<dbReference type="AlphaFoldDB" id="A0A5J4WWV1"/>
<gene>
    <name evidence="2" type="ORF">EZS28_005670</name>
</gene>
<feature type="compositionally biased region" description="Acidic residues" evidence="1">
    <location>
        <begin position="7"/>
        <end position="16"/>
    </location>
</feature>
<comment type="caution">
    <text evidence="2">The sequence shown here is derived from an EMBL/GenBank/DDBJ whole genome shotgun (WGS) entry which is preliminary data.</text>
</comment>
<organism evidence="2 3">
    <name type="scientific">Streblomastix strix</name>
    <dbReference type="NCBI Taxonomy" id="222440"/>
    <lineage>
        <taxon>Eukaryota</taxon>
        <taxon>Metamonada</taxon>
        <taxon>Preaxostyla</taxon>
        <taxon>Oxymonadida</taxon>
        <taxon>Streblomastigidae</taxon>
        <taxon>Streblomastix</taxon>
    </lineage>
</organism>
<proteinExistence type="predicted"/>
<feature type="region of interest" description="Disordered" evidence="1">
    <location>
        <begin position="1"/>
        <end position="29"/>
    </location>
</feature>
<feature type="compositionally biased region" description="Low complexity" evidence="1">
    <location>
        <begin position="18"/>
        <end position="29"/>
    </location>
</feature>
<accession>A0A5J4WWV1</accession>
<name>A0A5J4WWV1_9EUKA</name>
<protein>
    <submittedName>
        <fullName evidence="2">Uncharacterized protein</fullName>
    </submittedName>
</protein>
<sequence length="176" mass="20471">MASITQEAEDFLEDSENSSSTDSGFVSDSSSLYFSEDYVPSILPRELTMTEKEKEYYRGKRKERRQQWNELKKKMKEIAKQEQIYDFADSEAFDMNDIEQIQPFYFAQDKDNDQIQQDSQNMPNLYSQTAPSYTVMPSTILQEENDSFNTNNKNQDPLVSLNTNKNANVNIIATTY</sequence>
<evidence type="ECO:0000256" key="1">
    <source>
        <dbReference type="SAM" id="MobiDB-lite"/>
    </source>
</evidence>